<gene>
    <name evidence="1" type="ORF">SDC9_120540</name>
</gene>
<dbReference type="EMBL" id="VSSQ01025438">
    <property type="protein sequence ID" value="MPM73558.1"/>
    <property type="molecule type" value="Genomic_DNA"/>
</dbReference>
<protein>
    <submittedName>
        <fullName evidence="1">Uncharacterized protein</fullName>
    </submittedName>
</protein>
<sequence length="132" mass="13991">MRSSARRIGSKSISHETADRIFIDHAVAAHCIDGSLGALGGCFNRKILGSGEGNRGGSAAVLNGCSIIQKQSGSFVFNLDLSNFHLNNRQLGNRFASNNTFLGELAQFFQAAAADANADGRHACTSDFTDRV</sequence>
<organism evidence="1">
    <name type="scientific">bioreactor metagenome</name>
    <dbReference type="NCBI Taxonomy" id="1076179"/>
    <lineage>
        <taxon>unclassified sequences</taxon>
        <taxon>metagenomes</taxon>
        <taxon>ecological metagenomes</taxon>
    </lineage>
</organism>
<comment type="caution">
    <text evidence="1">The sequence shown here is derived from an EMBL/GenBank/DDBJ whole genome shotgun (WGS) entry which is preliminary data.</text>
</comment>
<evidence type="ECO:0000313" key="1">
    <source>
        <dbReference type="EMBL" id="MPM73558.1"/>
    </source>
</evidence>
<name>A0A645C7X7_9ZZZZ</name>
<reference evidence="1" key="1">
    <citation type="submission" date="2019-08" db="EMBL/GenBank/DDBJ databases">
        <authorList>
            <person name="Kucharzyk K."/>
            <person name="Murdoch R.W."/>
            <person name="Higgins S."/>
            <person name="Loffler F."/>
        </authorList>
    </citation>
    <scope>NUCLEOTIDE SEQUENCE</scope>
</reference>
<accession>A0A645C7X7</accession>
<dbReference type="AlphaFoldDB" id="A0A645C7X7"/>
<proteinExistence type="predicted"/>